<dbReference type="EMBL" id="CAJVRL010000103">
    <property type="protein sequence ID" value="CAG8960786.1"/>
    <property type="molecule type" value="Genomic_DNA"/>
</dbReference>
<comment type="caution">
    <text evidence="2">The sequence shown here is derived from an EMBL/GenBank/DDBJ whole genome shotgun (WGS) entry which is preliminary data.</text>
</comment>
<feature type="region of interest" description="Disordered" evidence="1">
    <location>
        <begin position="979"/>
        <end position="1006"/>
    </location>
</feature>
<feature type="region of interest" description="Disordered" evidence="1">
    <location>
        <begin position="711"/>
        <end position="757"/>
    </location>
</feature>
<feature type="region of interest" description="Disordered" evidence="1">
    <location>
        <begin position="358"/>
        <end position="388"/>
    </location>
</feature>
<organism evidence="2 3">
    <name type="scientific">Hymenoscyphus fraxineus</name>
    <dbReference type="NCBI Taxonomy" id="746836"/>
    <lineage>
        <taxon>Eukaryota</taxon>
        <taxon>Fungi</taxon>
        <taxon>Dikarya</taxon>
        <taxon>Ascomycota</taxon>
        <taxon>Pezizomycotina</taxon>
        <taxon>Leotiomycetes</taxon>
        <taxon>Helotiales</taxon>
        <taxon>Helotiaceae</taxon>
        <taxon>Hymenoscyphus</taxon>
    </lineage>
</organism>
<protein>
    <submittedName>
        <fullName evidence="2">Uncharacterized protein</fullName>
    </submittedName>
</protein>
<feature type="compositionally biased region" description="Low complexity" evidence="1">
    <location>
        <begin position="367"/>
        <end position="379"/>
    </location>
</feature>
<feature type="compositionally biased region" description="Basic and acidic residues" evidence="1">
    <location>
        <begin position="146"/>
        <end position="187"/>
    </location>
</feature>
<dbReference type="OrthoDB" id="444325at2759"/>
<evidence type="ECO:0000256" key="1">
    <source>
        <dbReference type="SAM" id="MobiDB-lite"/>
    </source>
</evidence>
<dbReference type="AlphaFoldDB" id="A0A9N9PUZ6"/>
<feature type="region of interest" description="Disordered" evidence="1">
    <location>
        <begin position="98"/>
        <end position="187"/>
    </location>
</feature>
<keyword evidence="3" id="KW-1185">Reference proteome</keyword>
<name>A0A9N9PUZ6_9HELO</name>
<feature type="compositionally biased region" description="Polar residues" evidence="1">
    <location>
        <begin position="806"/>
        <end position="824"/>
    </location>
</feature>
<sequence length="1006" mass="115496">MSSSGHFHEEVIKNPHALTDRDLWNMRLKDVSDKLPLTTSVRTTMEFYLRWLEVHRTRPTSKTSSWENTIWQWAQSLRRRGIREGELIRSIRDWKDDNGPFPVTERRPPRTKDIEKAFDDPALPPRKKDEDLITWKRADPATLEPAPRRQDHLSMHSDRVARIEREREESRERRYHDQSRESGDSYENKKMYPFSAKQKPSLEAYLQPPPPSYVCNRCHKRGKHLPPSPIRVKHPLAFANLVSEALLVQTTVKDFRDKRATPYNTDRELLGHHLQSCPTNMDPEFDKPPDDFYVCSICMESGLHYKSLCPRNCDPYSIIQRRRHVGYSTPGMVAESSVTDPRRVEELITIRENDRKHVESFSRNYESGDSSCSQSPSSSKKQEQKDELKRIEEMRSRLSKEEIEEVFDFGYAGIGKLSLTNQRKRALSDTSAKSRDSQNPTPTRKKNRNFLETPYKEIDSDTYRAVEELILEERGPPRSSPPVAYQHNPDELQLDDDSQSSHSPRATREETRRIVIKFPSPKLKKSEYHKMMESNTPEGGKADRNSTRGYSPYPRGDPDDMVLDNNSPVSMDASVYYTPKTPPVDPAAVKSVRMSPYNSDSCEEGQIFSAEATEPPKYSHFVENLIFKYPEMKIIRNPITKRPNAVDMWEQESQCRKTPRESSDRMNKRTIAQFDGACDEIPVETSNRRRKYKLGNLGKSTFGRVKDAAKEFPKLGGRSKTRPLTNQTEPLISRSPTPPSPCPKDDEHSFPQRPPNIPRVMVTSLPSNFREKELPKLPDTKTLSMQAGNLWTGTNSSTDIDESKLLNQISTPRSPSEFSTPSTRWDSRRSIHNSSVFSKRSSSRDPALSEARSTNEFRSTVRKIIEESKSEDPIRSQSQDNLQLSIPTRAKILRTMSDHPATSEPLAETMNGAVEKETRKEVQIKKATCAYNRQDLDAIAAAKNAKRREKTLTDLKQFAGAFKLETPVPKEIAKLYKLEDGNEQNVNHETKEDGAKNEMESAERQN</sequence>
<accession>A0A9N9PUZ6</accession>
<dbReference type="Proteomes" id="UP000696280">
    <property type="component" value="Unassembled WGS sequence"/>
</dbReference>
<feature type="region of interest" description="Disordered" evidence="1">
    <location>
        <begin position="421"/>
        <end position="567"/>
    </location>
</feature>
<gene>
    <name evidence="2" type="ORF">HYFRA_00002323</name>
</gene>
<feature type="compositionally biased region" description="Basic and acidic residues" evidence="1">
    <location>
        <begin position="454"/>
        <end position="476"/>
    </location>
</feature>
<feature type="region of interest" description="Disordered" evidence="1">
    <location>
        <begin position="806"/>
        <end position="857"/>
    </location>
</feature>
<reference evidence="2" key="1">
    <citation type="submission" date="2021-07" db="EMBL/GenBank/DDBJ databases">
        <authorList>
            <person name="Durling M."/>
        </authorList>
    </citation>
    <scope>NUCLEOTIDE SEQUENCE</scope>
</reference>
<feature type="compositionally biased region" description="Basic and acidic residues" evidence="1">
    <location>
        <begin position="98"/>
        <end position="119"/>
    </location>
</feature>
<proteinExistence type="predicted"/>
<evidence type="ECO:0000313" key="2">
    <source>
        <dbReference type="EMBL" id="CAG8960786.1"/>
    </source>
</evidence>
<evidence type="ECO:0000313" key="3">
    <source>
        <dbReference type="Proteomes" id="UP000696280"/>
    </source>
</evidence>
<feature type="compositionally biased region" description="Basic and acidic residues" evidence="1">
    <location>
        <begin position="126"/>
        <end position="139"/>
    </location>
</feature>